<gene>
    <name evidence="2" type="ORF">SBA1_360016</name>
</gene>
<protein>
    <recommendedName>
        <fullName evidence="4">Lipoprotein</fullName>
    </recommendedName>
</protein>
<reference evidence="3" key="1">
    <citation type="submission" date="2018-02" db="EMBL/GenBank/DDBJ databases">
        <authorList>
            <person name="Hausmann B."/>
        </authorList>
    </citation>
    <scope>NUCLEOTIDE SEQUENCE [LARGE SCALE GENOMIC DNA]</scope>
    <source>
        <strain evidence="3">Peat soil MAG SbA1</strain>
    </source>
</reference>
<feature type="chain" id="PRO_5015426928" description="Lipoprotein" evidence="1">
    <location>
        <begin position="22"/>
        <end position="233"/>
    </location>
</feature>
<evidence type="ECO:0000313" key="2">
    <source>
        <dbReference type="EMBL" id="SPF41419.1"/>
    </source>
</evidence>
<evidence type="ECO:0000256" key="1">
    <source>
        <dbReference type="SAM" id="SignalP"/>
    </source>
</evidence>
<feature type="signal peptide" evidence="1">
    <location>
        <begin position="1"/>
        <end position="21"/>
    </location>
</feature>
<dbReference type="AlphaFoldDB" id="A0A2U3KPF4"/>
<name>A0A2U3KPF4_9BACT</name>
<evidence type="ECO:0000313" key="3">
    <source>
        <dbReference type="Proteomes" id="UP000238701"/>
    </source>
</evidence>
<accession>A0A2U3KPF4</accession>
<sequence length="233" mass="25859">MKTPVLLILAAVLLAVTLAGAGARQFAIPETQPLAQTGQNSGGPNSPAFQTLIEPGLSVGPLKLGDTRDRALQLFPRKDEDQEWEDKCGTTLYWVDTDNRNGRGDLTIHLKKDKVFQIESSTTRFHTAEGITTFDPPEKVKGAYKDLLAYALLTAPTPALGDRPLVFWLDKKNGIAFALAYYPAQHKRYVYKIIVFAPNKTFCPEGEKTDSPKWQQIPPYSLELPSDLAMNRQ</sequence>
<keyword evidence="1" id="KW-0732">Signal</keyword>
<organism evidence="2 3">
    <name type="scientific">Candidatus Sulfotelmatobacter kueseliae</name>
    <dbReference type="NCBI Taxonomy" id="2042962"/>
    <lineage>
        <taxon>Bacteria</taxon>
        <taxon>Pseudomonadati</taxon>
        <taxon>Acidobacteriota</taxon>
        <taxon>Terriglobia</taxon>
        <taxon>Terriglobales</taxon>
        <taxon>Candidatus Korobacteraceae</taxon>
        <taxon>Candidatus Sulfotelmatobacter</taxon>
    </lineage>
</organism>
<proteinExistence type="predicted"/>
<dbReference type="Proteomes" id="UP000238701">
    <property type="component" value="Unassembled WGS sequence"/>
</dbReference>
<dbReference type="EMBL" id="OMOD01000129">
    <property type="protein sequence ID" value="SPF41419.1"/>
    <property type="molecule type" value="Genomic_DNA"/>
</dbReference>
<evidence type="ECO:0008006" key="4">
    <source>
        <dbReference type="Google" id="ProtNLM"/>
    </source>
</evidence>